<keyword evidence="3" id="KW-1185">Reference proteome</keyword>
<organism evidence="2 3">
    <name type="scientific">Pseudoxanthomonas suwonensis</name>
    <dbReference type="NCBI Taxonomy" id="314722"/>
    <lineage>
        <taxon>Bacteria</taxon>
        <taxon>Pseudomonadati</taxon>
        <taxon>Pseudomonadota</taxon>
        <taxon>Gammaproteobacteria</taxon>
        <taxon>Lysobacterales</taxon>
        <taxon>Lysobacteraceae</taxon>
        <taxon>Pseudoxanthomonas</taxon>
    </lineage>
</organism>
<dbReference type="AlphaFoldDB" id="A0A0E3Z135"/>
<sequence>MRILVATAIAATGIIIAAVSTAIASQSAPSTFEQCAVLLPQGKVYTFEITGSVDATGAAPKLSGEMSVSDGTEVDRTDESAAFGQCVAKLLR</sequence>
<dbReference type="KEGG" id="psuw:WQ53_05920"/>
<reference evidence="2 3" key="1">
    <citation type="journal article" date="2015" name="Genome Announc.">
        <title>Complete Genome Sequence of Pseudoxanthomonas suwonensis Strain J1, a Cellulose-Degrading Bacterium Isolated from Leaf- and Wood-Enriched Soil.</title>
        <authorList>
            <person name="Hou L."/>
            <person name="Jiang J."/>
            <person name="Xu Z."/>
            <person name="Zhou Y."/>
            <person name="Leung F.C."/>
        </authorList>
    </citation>
    <scope>NUCLEOTIDE SEQUENCE [LARGE SCALE GENOMIC DNA]</scope>
    <source>
        <strain evidence="2 3">J1</strain>
    </source>
</reference>
<evidence type="ECO:0000313" key="3">
    <source>
        <dbReference type="Proteomes" id="UP000033067"/>
    </source>
</evidence>
<feature type="chain" id="PRO_5002416401" evidence="1">
    <location>
        <begin position="25"/>
        <end position="92"/>
    </location>
</feature>
<dbReference type="PATRIC" id="fig|314722.6.peg.1257"/>
<keyword evidence="1" id="KW-0732">Signal</keyword>
<dbReference type="RefSeq" id="WP_052631212.1">
    <property type="nucleotide sequence ID" value="NZ_CP011144.1"/>
</dbReference>
<feature type="signal peptide" evidence="1">
    <location>
        <begin position="1"/>
        <end position="24"/>
    </location>
</feature>
<evidence type="ECO:0000256" key="1">
    <source>
        <dbReference type="SAM" id="SignalP"/>
    </source>
</evidence>
<gene>
    <name evidence="2" type="ORF">WQ53_05920</name>
</gene>
<protein>
    <submittedName>
        <fullName evidence="2">Uncharacterized protein</fullName>
    </submittedName>
</protein>
<name>A0A0E3Z135_9GAMM</name>
<dbReference type="Proteomes" id="UP000033067">
    <property type="component" value="Chromosome"/>
</dbReference>
<accession>A0A0E3Z135</accession>
<dbReference type="EMBL" id="CP011144">
    <property type="protein sequence ID" value="AKC86377.1"/>
    <property type="molecule type" value="Genomic_DNA"/>
</dbReference>
<evidence type="ECO:0000313" key="2">
    <source>
        <dbReference type="EMBL" id="AKC86377.1"/>
    </source>
</evidence>
<dbReference type="OrthoDB" id="6058813at2"/>
<proteinExistence type="predicted"/>